<reference evidence="2" key="1">
    <citation type="submission" date="2021-06" db="EMBL/GenBank/DDBJ databases">
        <title>Comparative genomics, transcriptomics and evolutionary studies reveal genomic signatures of adaptation to plant cell wall in hemibiotrophic fungi.</title>
        <authorList>
            <consortium name="DOE Joint Genome Institute"/>
            <person name="Baroncelli R."/>
            <person name="Diaz J.F."/>
            <person name="Benocci T."/>
            <person name="Peng M."/>
            <person name="Battaglia E."/>
            <person name="Haridas S."/>
            <person name="Andreopoulos W."/>
            <person name="Labutti K."/>
            <person name="Pangilinan J."/>
            <person name="Floch G.L."/>
            <person name="Makela M.R."/>
            <person name="Henrissat B."/>
            <person name="Grigoriev I.V."/>
            <person name="Crouch J.A."/>
            <person name="De Vries R.P."/>
            <person name="Sukno S.A."/>
            <person name="Thon M.R."/>
        </authorList>
    </citation>
    <scope>NUCLEOTIDE SEQUENCE</scope>
    <source>
        <strain evidence="2">MAFF235873</strain>
    </source>
</reference>
<evidence type="ECO:0000313" key="2">
    <source>
        <dbReference type="EMBL" id="KAK2030425.1"/>
    </source>
</evidence>
<keyword evidence="3" id="KW-1185">Reference proteome</keyword>
<proteinExistence type="predicted"/>
<keyword evidence="1" id="KW-0732">Signal</keyword>
<feature type="signal peptide" evidence="1">
    <location>
        <begin position="1"/>
        <end position="23"/>
    </location>
</feature>
<organism evidence="2 3">
    <name type="scientific">Colletotrichum zoysiae</name>
    <dbReference type="NCBI Taxonomy" id="1216348"/>
    <lineage>
        <taxon>Eukaryota</taxon>
        <taxon>Fungi</taxon>
        <taxon>Dikarya</taxon>
        <taxon>Ascomycota</taxon>
        <taxon>Pezizomycotina</taxon>
        <taxon>Sordariomycetes</taxon>
        <taxon>Hypocreomycetidae</taxon>
        <taxon>Glomerellales</taxon>
        <taxon>Glomerellaceae</taxon>
        <taxon>Colletotrichum</taxon>
        <taxon>Colletotrichum graminicola species complex</taxon>
    </lineage>
</organism>
<dbReference type="AlphaFoldDB" id="A0AAD9HJU1"/>
<protein>
    <recommendedName>
        <fullName evidence="4">Secreted protein</fullName>
    </recommendedName>
</protein>
<name>A0AAD9HJU1_9PEZI</name>
<sequence length="120" mass="13039">MAGQGWTHHGSAMMRLMLSLSRARLAAHSSSRKPASSLGTAFEAFSSFLLRRPGSVSASYARADTDQGTSMTARASFCIVAVIQTEDCMSAYNRCRSNESCCSRLPRSTGFVLFKEHHAL</sequence>
<accession>A0AAD9HJU1</accession>
<feature type="chain" id="PRO_5042165865" description="Secreted protein" evidence="1">
    <location>
        <begin position="24"/>
        <end position="120"/>
    </location>
</feature>
<dbReference type="EMBL" id="MU842851">
    <property type="protein sequence ID" value="KAK2030425.1"/>
    <property type="molecule type" value="Genomic_DNA"/>
</dbReference>
<comment type="caution">
    <text evidence="2">The sequence shown here is derived from an EMBL/GenBank/DDBJ whole genome shotgun (WGS) entry which is preliminary data.</text>
</comment>
<dbReference type="Proteomes" id="UP001232148">
    <property type="component" value="Unassembled WGS sequence"/>
</dbReference>
<evidence type="ECO:0000256" key="1">
    <source>
        <dbReference type="SAM" id="SignalP"/>
    </source>
</evidence>
<evidence type="ECO:0000313" key="3">
    <source>
        <dbReference type="Proteomes" id="UP001232148"/>
    </source>
</evidence>
<evidence type="ECO:0008006" key="4">
    <source>
        <dbReference type="Google" id="ProtNLM"/>
    </source>
</evidence>
<gene>
    <name evidence="2" type="ORF">LX32DRAFT_323790</name>
</gene>